<dbReference type="InterPro" id="IPR016072">
    <property type="entry name" value="Skp1_comp_dimer"/>
</dbReference>
<organism evidence="2 3">
    <name type="scientific">Pristionchus mayeri</name>
    <dbReference type="NCBI Taxonomy" id="1317129"/>
    <lineage>
        <taxon>Eukaryota</taxon>
        <taxon>Metazoa</taxon>
        <taxon>Ecdysozoa</taxon>
        <taxon>Nematoda</taxon>
        <taxon>Chromadorea</taxon>
        <taxon>Rhabditida</taxon>
        <taxon>Rhabditina</taxon>
        <taxon>Diplogasteromorpha</taxon>
        <taxon>Diplogasteroidea</taxon>
        <taxon>Neodiplogasteridae</taxon>
        <taxon>Pristionchus</taxon>
    </lineage>
</organism>
<evidence type="ECO:0000313" key="2">
    <source>
        <dbReference type="EMBL" id="GMR43525.1"/>
    </source>
</evidence>
<dbReference type="PANTHER" id="PTHR11165">
    <property type="entry name" value="SKP1"/>
    <property type="match status" value="1"/>
</dbReference>
<dbReference type="InterPro" id="IPR036296">
    <property type="entry name" value="SKP1-like_dim_sf"/>
</dbReference>
<evidence type="ECO:0000259" key="1">
    <source>
        <dbReference type="Pfam" id="PF01466"/>
    </source>
</evidence>
<dbReference type="GO" id="GO:0006511">
    <property type="term" value="P:ubiquitin-dependent protein catabolic process"/>
    <property type="evidence" value="ECO:0007669"/>
    <property type="project" value="InterPro"/>
</dbReference>
<dbReference type="AlphaFoldDB" id="A0AAN4ZTI9"/>
<reference evidence="3" key="1">
    <citation type="submission" date="2022-10" db="EMBL/GenBank/DDBJ databases">
        <title>Genome assembly of Pristionchus species.</title>
        <authorList>
            <person name="Yoshida K."/>
            <person name="Sommer R.J."/>
        </authorList>
    </citation>
    <scope>NUCLEOTIDE SEQUENCE [LARGE SCALE GENOMIC DNA]</scope>
    <source>
        <strain evidence="3">RS5460</strain>
    </source>
</reference>
<accession>A0AAN4ZTI9</accession>
<dbReference type="Gene3D" id="3.30.710.10">
    <property type="entry name" value="Potassium Channel Kv1.1, Chain A"/>
    <property type="match status" value="1"/>
</dbReference>
<dbReference type="EMBL" id="BTRK01000003">
    <property type="protein sequence ID" value="GMR43525.1"/>
    <property type="molecule type" value="Genomic_DNA"/>
</dbReference>
<feature type="domain" description="SKP1 component dimerisation" evidence="1">
    <location>
        <begin position="34"/>
        <end position="82"/>
    </location>
</feature>
<dbReference type="SUPFAM" id="SSF81382">
    <property type="entry name" value="Skp1 dimerisation domain-like"/>
    <property type="match status" value="1"/>
</dbReference>
<gene>
    <name evidence="2" type="ORF">PMAYCL1PPCAC_13720</name>
</gene>
<dbReference type="Proteomes" id="UP001328107">
    <property type="component" value="Unassembled WGS sequence"/>
</dbReference>
<keyword evidence="3" id="KW-1185">Reference proteome</keyword>
<protein>
    <recommendedName>
        <fullName evidence="1">SKP1 component dimerisation domain-containing protein</fullName>
    </recommendedName>
</protein>
<feature type="non-terminal residue" evidence="2">
    <location>
        <position position="1"/>
    </location>
</feature>
<proteinExistence type="predicted"/>
<sequence>NSEDITPVDRDFFKEMAQETLFSVMLAANYLDIKELLDLTVKTLANEAKKCTTAEELRAKFGVKKDFTPEQEAKMDEQHVWCKQ</sequence>
<comment type="caution">
    <text evidence="2">The sequence shown here is derived from an EMBL/GenBank/DDBJ whole genome shotgun (WGS) entry which is preliminary data.</text>
</comment>
<name>A0AAN4ZTI9_9BILA</name>
<dbReference type="InterPro" id="IPR016897">
    <property type="entry name" value="SKP1"/>
</dbReference>
<evidence type="ECO:0000313" key="3">
    <source>
        <dbReference type="Proteomes" id="UP001328107"/>
    </source>
</evidence>
<dbReference type="InterPro" id="IPR011333">
    <property type="entry name" value="SKP1/BTB/POZ_sf"/>
</dbReference>
<feature type="non-terminal residue" evidence="2">
    <location>
        <position position="84"/>
    </location>
</feature>
<dbReference type="Pfam" id="PF01466">
    <property type="entry name" value="Skp1"/>
    <property type="match status" value="1"/>
</dbReference>